<organism evidence="11 12">
    <name type="scientific">Sphingobium baderi</name>
    <dbReference type="NCBI Taxonomy" id="1332080"/>
    <lineage>
        <taxon>Bacteria</taxon>
        <taxon>Pseudomonadati</taxon>
        <taxon>Pseudomonadota</taxon>
        <taxon>Alphaproteobacteria</taxon>
        <taxon>Sphingomonadales</taxon>
        <taxon>Sphingomonadaceae</taxon>
        <taxon>Sphingobium</taxon>
    </lineage>
</organism>
<dbReference type="GO" id="GO:0019450">
    <property type="term" value="P:L-cysteine catabolic process to pyruvate"/>
    <property type="evidence" value="ECO:0007669"/>
    <property type="project" value="TreeGrafter"/>
</dbReference>
<dbReference type="KEGG" id="sbd:ATN00_16355"/>
<evidence type="ECO:0000256" key="6">
    <source>
        <dbReference type="ARBA" id="ARBA00047517"/>
    </source>
</evidence>
<keyword evidence="3 8" id="KW-0663">Pyridoxal phosphate</keyword>
<comment type="similarity">
    <text evidence="2 9">Belongs to the trans-sulfuration enzymes family.</text>
</comment>
<dbReference type="OrthoDB" id="9790858at2"/>
<dbReference type="STRING" id="1332080.ATN00_16355"/>
<dbReference type="InterPro" id="IPR015422">
    <property type="entry name" value="PyrdxlP-dep_Trfase_small"/>
</dbReference>
<evidence type="ECO:0000256" key="2">
    <source>
        <dbReference type="ARBA" id="ARBA00009077"/>
    </source>
</evidence>
<comment type="catalytic activity">
    <reaction evidence="6">
        <text>L,L-cystathionine + H2O = L-homocysteine + pyruvate + NH4(+)</text>
        <dbReference type="Rhea" id="RHEA:13965"/>
        <dbReference type="ChEBI" id="CHEBI:15361"/>
        <dbReference type="ChEBI" id="CHEBI:15377"/>
        <dbReference type="ChEBI" id="CHEBI:28938"/>
        <dbReference type="ChEBI" id="CHEBI:58161"/>
        <dbReference type="ChEBI" id="CHEBI:58199"/>
    </reaction>
</comment>
<dbReference type="InterPro" id="IPR006233">
    <property type="entry name" value="Cys_b_lyase_bac"/>
</dbReference>
<evidence type="ECO:0000256" key="3">
    <source>
        <dbReference type="ARBA" id="ARBA00022898"/>
    </source>
</evidence>
<dbReference type="EC" id="4.4.1.8" evidence="11"/>
<evidence type="ECO:0000256" key="5">
    <source>
        <dbReference type="ARBA" id="ARBA00046315"/>
    </source>
</evidence>
<name>A0A0S3F1Y9_9SPHN</name>
<comment type="cofactor">
    <cofactor evidence="1 9">
        <name>pyridoxal 5'-phosphate</name>
        <dbReference type="ChEBI" id="CHEBI:597326"/>
    </cofactor>
</comment>
<dbReference type="PANTHER" id="PTHR43500:SF1">
    <property type="entry name" value="CYSTATHIONINE BETA-LYASE-RELATED"/>
    <property type="match status" value="1"/>
</dbReference>
<dbReference type="InterPro" id="IPR054542">
    <property type="entry name" value="Cys_met_metab_PP"/>
</dbReference>
<dbReference type="PROSITE" id="PS00868">
    <property type="entry name" value="CYS_MET_METAB_PP"/>
    <property type="match status" value="1"/>
</dbReference>
<dbReference type="PANTHER" id="PTHR43500">
    <property type="entry name" value="CYSTATHIONINE BETA-LYASE-RELATED"/>
    <property type="match status" value="1"/>
</dbReference>
<evidence type="ECO:0000313" key="11">
    <source>
        <dbReference type="EMBL" id="ALR21635.1"/>
    </source>
</evidence>
<feature type="region of interest" description="Disordered" evidence="10">
    <location>
        <begin position="1"/>
        <end position="44"/>
    </location>
</feature>
<dbReference type="EMBL" id="CP013264">
    <property type="protein sequence ID" value="ALR21635.1"/>
    <property type="molecule type" value="Genomic_DNA"/>
</dbReference>
<dbReference type="Pfam" id="PF01053">
    <property type="entry name" value="Cys_Met_Meta_PP"/>
    <property type="match status" value="1"/>
</dbReference>
<dbReference type="SUPFAM" id="SSF53383">
    <property type="entry name" value="PLP-dependent transferases"/>
    <property type="match status" value="1"/>
</dbReference>
<dbReference type="GO" id="GO:0019346">
    <property type="term" value="P:transsulfuration"/>
    <property type="evidence" value="ECO:0007669"/>
    <property type="project" value="InterPro"/>
</dbReference>
<dbReference type="InterPro" id="IPR000277">
    <property type="entry name" value="Cys/Met-Metab_PyrdxlP-dep_enz"/>
</dbReference>
<sequence>MGPRSRHAQSDRRGMSGKDDDRKPLTKLAQAGRKAEWTGMPGQPGGIVSPPVWRASTILYDDVAHLRRAAGSSTHERLFYGRKGTPTAWSLADALTEMEPGAAGTMLFPSGVAAIACGLMAVLRPGDQLLMTDSAYDPTRNFCEQILKPFGVETVYYDPTVGAGIAGLLTERTRAIFLESPGSLTFEVQDVPAIVAVAKEKGIVTLIDNTWATPLFFPALGHGVDISILACTKYIVGHSDVMIGSVTASEAWFPKVRQTAYLFGQMTSPDDAWLTSRGLRTLGVRLKQHQESALAIARWLNEQPDVARVLHPALPDCPGHELWARDFSGSSGLFSFILKGGDETARAALIDGLAHFGIGYSWGGFESLALPVDPARYRSATTWEAEGPSVRLHIGLEDPADLIADLDAGLARFRAARG</sequence>
<gene>
    <name evidence="11" type="ORF">ATN00_16355</name>
</gene>
<protein>
    <submittedName>
        <fullName evidence="11">Cystathionine beta-lyase</fullName>
        <ecNumber evidence="11">4.4.1.8</ecNumber>
    </submittedName>
</protein>
<evidence type="ECO:0000256" key="1">
    <source>
        <dbReference type="ARBA" id="ARBA00001933"/>
    </source>
</evidence>
<evidence type="ECO:0000256" key="4">
    <source>
        <dbReference type="ARBA" id="ARBA00023239"/>
    </source>
</evidence>
<feature type="modified residue" description="N6-(pyridoxal phosphate)lysine" evidence="8">
    <location>
        <position position="233"/>
    </location>
</feature>
<evidence type="ECO:0000256" key="9">
    <source>
        <dbReference type="RuleBase" id="RU362118"/>
    </source>
</evidence>
<evidence type="ECO:0000256" key="7">
    <source>
        <dbReference type="ARBA" id="ARBA00047625"/>
    </source>
</evidence>
<keyword evidence="4 11" id="KW-0456">Lyase</keyword>
<feature type="compositionally biased region" description="Basic and acidic residues" evidence="10">
    <location>
        <begin position="8"/>
        <end position="24"/>
    </location>
</feature>
<evidence type="ECO:0000256" key="10">
    <source>
        <dbReference type="SAM" id="MobiDB-lite"/>
    </source>
</evidence>
<comment type="catalytic activity">
    <reaction evidence="7">
        <text>an S-substituted L-cysteine + H2O = a thiol + pyruvate + NH4(+)</text>
        <dbReference type="Rhea" id="RHEA:18121"/>
        <dbReference type="ChEBI" id="CHEBI:15361"/>
        <dbReference type="ChEBI" id="CHEBI:15377"/>
        <dbReference type="ChEBI" id="CHEBI:28938"/>
        <dbReference type="ChEBI" id="CHEBI:29256"/>
        <dbReference type="ChEBI" id="CHEBI:58717"/>
        <dbReference type="EC" id="4.4.1.13"/>
    </reaction>
</comment>
<evidence type="ECO:0000256" key="8">
    <source>
        <dbReference type="PIRSR" id="PIRSR001434-2"/>
    </source>
</evidence>
<dbReference type="InterPro" id="IPR015421">
    <property type="entry name" value="PyrdxlP-dep_Trfase_major"/>
</dbReference>
<reference evidence="11 12" key="1">
    <citation type="submission" date="2015-11" db="EMBL/GenBank/DDBJ databases">
        <title>A Two-component Flavoprotein Monooxygenase System MeaXY Responsible for para-Hydroxylation of 2-Methyl-6-ethylaniline and 2,6-Diethylaniline in Sphingobium baderi DE-13.</title>
        <authorList>
            <person name="Cheng M."/>
            <person name="Meng Q."/>
            <person name="Yang Y."/>
            <person name="Chu C."/>
            <person name="Yan X."/>
            <person name="He J."/>
            <person name="Li S."/>
        </authorList>
    </citation>
    <scope>NUCLEOTIDE SEQUENCE [LARGE SCALE GENOMIC DNA]</scope>
    <source>
        <strain evidence="11 12">DE-13</strain>
    </source>
</reference>
<dbReference type="NCBIfam" id="TIGR01324">
    <property type="entry name" value="cysta_beta_ly_B"/>
    <property type="match status" value="1"/>
</dbReference>
<dbReference type="GO" id="GO:0047804">
    <property type="term" value="F:cysteine-S-conjugate beta-lyase activity"/>
    <property type="evidence" value="ECO:0007669"/>
    <property type="project" value="UniProtKB-EC"/>
</dbReference>
<dbReference type="AlphaFoldDB" id="A0A0S3F1Y9"/>
<evidence type="ECO:0000313" key="12">
    <source>
        <dbReference type="Proteomes" id="UP000056968"/>
    </source>
</evidence>
<accession>A0A0S3F1Y9</accession>
<dbReference type="FunFam" id="3.40.640.10:FF:000046">
    <property type="entry name" value="Cystathionine gamma-lyase"/>
    <property type="match status" value="1"/>
</dbReference>
<proteinExistence type="inferred from homology"/>
<dbReference type="Proteomes" id="UP000056968">
    <property type="component" value="Chromosome"/>
</dbReference>
<dbReference type="Gene3D" id="3.90.1150.10">
    <property type="entry name" value="Aspartate Aminotransferase, domain 1"/>
    <property type="match status" value="1"/>
</dbReference>
<dbReference type="Gene3D" id="3.40.640.10">
    <property type="entry name" value="Type I PLP-dependent aspartate aminotransferase-like (Major domain)"/>
    <property type="match status" value="1"/>
</dbReference>
<dbReference type="InterPro" id="IPR015424">
    <property type="entry name" value="PyrdxlP-dep_Trfase"/>
</dbReference>
<dbReference type="GO" id="GO:0030170">
    <property type="term" value="F:pyridoxal phosphate binding"/>
    <property type="evidence" value="ECO:0007669"/>
    <property type="project" value="InterPro"/>
</dbReference>
<keyword evidence="12" id="KW-1185">Reference proteome</keyword>
<dbReference type="PIRSF" id="PIRSF001434">
    <property type="entry name" value="CGS"/>
    <property type="match status" value="1"/>
</dbReference>
<comment type="pathway">
    <text evidence="5">Amino-acid biosynthesis; L-methionine biosynthesis via de novo pathway; L-homocysteine from L-cystathionine: step 1/1.</text>
</comment>